<evidence type="ECO:0000313" key="1">
    <source>
        <dbReference type="EMBL" id="AXA60251.1"/>
    </source>
</evidence>
<name>A0A176NGK6_9PSED</name>
<accession>A0A176NGK6</accession>
<dbReference type="KEGG" id="pthv:CE140_09440"/>
<gene>
    <name evidence="1" type="ORF">CEQ51_09280</name>
</gene>
<dbReference type="SUPFAM" id="SSF55729">
    <property type="entry name" value="Acyl-CoA N-acyltransferases (Nat)"/>
    <property type="match status" value="1"/>
</dbReference>
<dbReference type="Proteomes" id="UP000251666">
    <property type="component" value="Chromosome"/>
</dbReference>
<dbReference type="GO" id="GO:0016740">
    <property type="term" value="F:transferase activity"/>
    <property type="evidence" value="ECO:0007669"/>
    <property type="project" value="UniProtKB-KW"/>
</dbReference>
<dbReference type="OrthoDB" id="6975896at2"/>
<keyword evidence="1" id="KW-0808">Transferase</keyword>
<reference evidence="2" key="1">
    <citation type="journal article" date="2021" name="Front. Microbiol.">
        <title>Genomic Analysis of the 1-Aminocyclopropane-1-Carboxylate Deaminase-Producing Pseudomonas thivervalensis SC5 Reveals Its Multifaceted Roles in Soil and in Beneficial Interactions With Plants.</title>
        <authorList>
            <person name="Nascimento F.X."/>
            <person name="Uron P."/>
            <person name="Glick B.R."/>
            <person name="Giachini A."/>
            <person name="Rossi M.J."/>
        </authorList>
    </citation>
    <scope>NUCLEOTIDE SEQUENCE [LARGE SCALE GENOMIC DNA]</scope>
    <source>
        <strain evidence="2">PLM3</strain>
    </source>
</reference>
<dbReference type="GeneID" id="301219213"/>
<dbReference type="InterPro" id="IPR016181">
    <property type="entry name" value="Acyl_CoA_acyltransferase"/>
</dbReference>
<keyword evidence="2" id="KW-1185">Reference proteome</keyword>
<dbReference type="AlphaFoldDB" id="A0A176NGK6"/>
<dbReference type="RefSeq" id="WP_053121027.1">
    <property type="nucleotide sequence ID" value="NZ_CP022201.1"/>
</dbReference>
<evidence type="ECO:0000313" key="2">
    <source>
        <dbReference type="Proteomes" id="UP000251666"/>
    </source>
</evidence>
<sequence length="230" mass="26773">MSALQKLRDRIQKKGPSAVLKQLFRRYVFFHTRLVWLEHDVRTPLPPHNLKPYPPMRLEFITVANADAFARHFGDRVETMRELAAEGYTGLMYLDDQGDTVGFAWASTRDYFDRHFYRCNFPIKPGEYFQFGGEAIRKYWGSSISADMQLEVWKVMAEQGCDTMVDVCDLQNVQAIKMHIRMGFQERGKITHVYRLFGHWRFFRDTLYRGSALSAFQKPDQPVASTAAAV</sequence>
<dbReference type="Gene3D" id="3.40.630.30">
    <property type="match status" value="1"/>
</dbReference>
<proteinExistence type="predicted"/>
<dbReference type="EMBL" id="CP022202">
    <property type="protein sequence ID" value="AXA60251.1"/>
    <property type="molecule type" value="Genomic_DNA"/>
</dbReference>
<organism evidence="1 2">
    <name type="scientific">Pseudomonas thivervalensis</name>
    <dbReference type="NCBI Taxonomy" id="86265"/>
    <lineage>
        <taxon>Bacteria</taxon>
        <taxon>Pseudomonadati</taxon>
        <taxon>Pseudomonadota</taxon>
        <taxon>Gammaproteobacteria</taxon>
        <taxon>Pseudomonadales</taxon>
        <taxon>Pseudomonadaceae</taxon>
        <taxon>Pseudomonas</taxon>
    </lineage>
</organism>
<protein>
    <submittedName>
        <fullName evidence="1">N-acetyltransferase</fullName>
    </submittedName>
</protein>